<protein>
    <submittedName>
        <fullName evidence="3">NAD(P)/FAD-dependent oxidoreductase</fullName>
    </submittedName>
</protein>
<sequence length="518" mass="58090">MTNPFVEHCEDRSGLLPPPFPDPHPDAQLRLKALSARVRHDLEIMVYPKDEWVIPRTRPDGEHVYDVVIVGGGQCGLTTAFALRRERVGNVLVLDQAPKGKEGPWVTYSRMWTLRSPKHLTGPDLGIPSLAPRSWFEAVYGEEGWEMLDKWPRHVWQHYLDWYREVLDLPVWNDACVTKFDLDGAQVAVTLADGRRVFARKVVLATGLEGMGGWYVPPIVKSLPKSRWTLCTDDVDSLEWRGQRVALLGAGATGWDRAADLLELGAKAVTIYMRRKHVLSSNPFRYLEKAGYLRHFQSMSDEDKWRWITEVLKFGQPPTQDGVDRCAAFPNFVLHPGATWAAVKDTPNGVEVTGSDGSVETFDHLFIGCGFSIDAHNREELRPFADNILTWEDVLPPEASQKDPWLKTYPYLSSDLRFQEKTPGKTPILKDIFCFNYGTLVSNAHSGASLSGILYGIGPLIHGITYALWVEDEPTHYAATQNWTEIDTDPAVLANRMWKPSVAAGMADADAGASTRKP</sequence>
<evidence type="ECO:0000259" key="2">
    <source>
        <dbReference type="Pfam" id="PF07992"/>
    </source>
</evidence>
<dbReference type="GO" id="GO:0004497">
    <property type="term" value="F:monooxygenase activity"/>
    <property type="evidence" value="ECO:0007669"/>
    <property type="project" value="TreeGrafter"/>
</dbReference>
<dbReference type="AlphaFoldDB" id="A0A857FN26"/>
<dbReference type="InterPro" id="IPR036188">
    <property type="entry name" value="FAD/NAD-bd_sf"/>
</dbReference>
<keyword evidence="1" id="KW-0560">Oxidoreductase</keyword>
<evidence type="ECO:0000313" key="3">
    <source>
        <dbReference type="EMBL" id="QHC35606.1"/>
    </source>
</evidence>
<feature type="domain" description="FAD/NAD(P)-binding" evidence="2">
    <location>
        <begin position="65"/>
        <end position="279"/>
    </location>
</feature>
<dbReference type="RefSeq" id="WP_159262057.1">
    <property type="nucleotide sequence ID" value="NZ_CP041348.1"/>
</dbReference>
<dbReference type="SUPFAM" id="SSF51905">
    <property type="entry name" value="FAD/NAD(P)-binding domain"/>
    <property type="match status" value="2"/>
</dbReference>
<dbReference type="Pfam" id="PF07992">
    <property type="entry name" value="Pyr_redox_2"/>
    <property type="match status" value="1"/>
</dbReference>
<dbReference type="Proteomes" id="UP000464674">
    <property type="component" value="Chromosome"/>
</dbReference>
<gene>
    <name evidence="3" type="ORF">FMA36_09035</name>
</gene>
<dbReference type="GO" id="GO:0050660">
    <property type="term" value="F:flavin adenine dinucleotide binding"/>
    <property type="evidence" value="ECO:0007669"/>
    <property type="project" value="TreeGrafter"/>
</dbReference>
<dbReference type="PANTHER" id="PTHR43539:SF91">
    <property type="entry name" value="FAD-DEPENDENT URATE HYDROXYLASE"/>
    <property type="match status" value="1"/>
</dbReference>
<evidence type="ECO:0000313" key="4">
    <source>
        <dbReference type="Proteomes" id="UP000464674"/>
    </source>
</evidence>
<dbReference type="EMBL" id="CP041348">
    <property type="protein sequence ID" value="QHC35606.1"/>
    <property type="molecule type" value="Genomic_DNA"/>
</dbReference>
<dbReference type="OrthoDB" id="8671611at2"/>
<dbReference type="InterPro" id="IPR050982">
    <property type="entry name" value="Auxin_biosynth/cation_transpt"/>
</dbReference>
<dbReference type="PRINTS" id="PR00411">
    <property type="entry name" value="PNDRDTASEI"/>
</dbReference>
<proteinExistence type="predicted"/>
<dbReference type="PRINTS" id="PR00368">
    <property type="entry name" value="FADPNR"/>
</dbReference>
<dbReference type="InterPro" id="IPR023753">
    <property type="entry name" value="FAD/NAD-binding_dom"/>
</dbReference>
<dbReference type="PANTHER" id="PTHR43539">
    <property type="entry name" value="FLAVIN-BINDING MONOOXYGENASE-LIKE PROTEIN (AFU_ORTHOLOGUE AFUA_4G09220)"/>
    <property type="match status" value="1"/>
</dbReference>
<name>A0A857FN26_KOMXY</name>
<evidence type="ECO:0000256" key="1">
    <source>
        <dbReference type="ARBA" id="ARBA00023002"/>
    </source>
</evidence>
<organism evidence="3 4">
    <name type="scientific">Komagataeibacter xylinus</name>
    <name type="common">Gluconacetobacter xylinus</name>
    <dbReference type="NCBI Taxonomy" id="28448"/>
    <lineage>
        <taxon>Bacteria</taxon>
        <taxon>Pseudomonadati</taxon>
        <taxon>Pseudomonadota</taxon>
        <taxon>Alphaproteobacteria</taxon>
        <taxon>Acetobacterales</taxon>
        <taxon>Acetobacteraceae</taxon>
        <taxon>Komagataeibacter</taxon>
    </lineage>
</organism>
<accession>A0A857FN26</accession>
<dbReference type="Gene3D" id="3.50.50.60">
    <property type="entry name" value="FAD/NAD(P)-binding domain"/>
    <property type="match status" value="1"/>
</dbReference>
<reference evidence="3 4" key="1">
    <citation type="journal article" date="2020" name="Carbohydr. Polym.">
        <title>Characterization and optimization of production of bacterial cellulose from strain CGMCC 17276 based on whole-genome analysis.</title>
        <authorList>
            <person name="Lu T."/>
            <person name="Gao H."/>
            <person name="Liao B."/>
            <person name="Wu J."/>
            <person name="Zhang W."/>
            <person name="Huang J."/>
            <person name="Liu M."/>
            <person name="Huang J."/>
            <person name="Chang Z."/>
            <person name="Jin M."/>
            <person name="Yi Z."/>
            <person name="Jiang D."/>
        </authorList>
    </citation>
    <scope>NUCLEOTIDE SEQUENCE [LARGE SCALE GENOMIC DNA]</scope>
    <source>
        <strain evidence="3 4">CGMCC 17276</strain>
    </source>
</reference>